<dbReference type="Pfam" id="PF02954">
    <property type="entry name" value="HTH_8"/>
    <property type="match status" value="1"/>
</dbReference>
<dbReference type="GO" id="GO:0000160">
    <property type="term" value="P:phosphorelay signal transduction system"/>
    <property type="evidence" value="ECO:0007669"/>
    <property type="project" value="InterPro"/>
</dbReference>
<evidence type="ECO:0000313" key="9">
    <source>
        <dbReference type="Proteomes" id="UP000199602"/>
    </source>
</evidence>
<dbReference type="SMART" id="SM00382">
    <property type="entry name" value="AAA"/>
    <property type="match status" value="1"/>
</dbReference>
<dbReference type="SUPFAM" id="SSF46689">
    <property type="entry name" value="Homeodomain-like"/>
    <property type="match status" value="1"/>
</dbReference>
<evidence type="ECO:0000256" key="1">
    <source>
        <dbReference type="ARBA" id="ARBA00022741"/>
    </source>
</evidence>
<evidence type="ECO:0000259" key="6">
    <source>
        <dbReference type="PROSITE" id="PS50045"/>
    </source>
</evidence>
<dbReference type="SMART" id="SM00448">
    <property type="entry name" value="REC"/>
    <property type="match status" value="1"/>
</dbReference>
<dbReference type="STRING" id="206665.SAMN04488516_10466"/>
<dbReference type="InterPro" id="IPR003593">
    <property type="entry name" value="AAA+_ATPase"/>
</dbReference>
<dbReference type="InterPro" id="IPR009057">
    <property type="entry name" value="Homeodomain-like_sf"/>
</dbReference>
<dbReference type="Gene3D" id="3.40.50.2300">
    <property type="match status" value="1"/>
</dbReference>
<dbReference type="InterPro" id="IPR025662">
    <property type="entry name" value="Sigma_54_int_dom_ATP-bd_1"/>
</dbReference>
<dbReference type="SUPFAM" id="SSF52172">
    <property type="entry name" value="CheY-like"/>
    <property type="match status" value="1"/>
</dbReference>
<keyword evidence="2" id="KW-0067">ATP-binding</keyword>
<reference evidence="8 9" key="1">
    <citation type="submission" date="2016-10" db="EMBL/GenBank/DDBJ databases">
        <authorList>
            <person name="de Groot N.N."/>
        </authorList>
    </citation>
    <scope>NUCLEOTIDE SEQUENCE [LARGE SCALE GENOMIC DNA]</scope>
    <source>
        <strain evidence="8 9">DSM 15269</strain>
    </source>
</reference>
<keyword evidence="8" id="KW-0238">DNA-binding</keyword>
<dbReference type="InterPro" id="IPR002197">
    <property type="entry name" value="HTH_Fis"/>
</dbReference>
<evidence type="ECO:0000256" key="3">
    <source>
        <dbReference type="ARBA" id="ARBA00023015"/>
    </source>
</evidence>
<dbReference type="InterPro" id="IPR002078">
    <property type="entry name" value="Sigma_54_int"/>
</dbReference>
<keyword evidence="4" id="KW-0804">Transcription</keyword>
<feature type="domain" description="Response regulatory" evidence="7">
    <location>
        <begin position="4"/>
        <end position="118"/>
    </location>
</feature>
<dbReference type="PROSITE" id="PS50045">
    <property type="entry name" value="SIGMA54_INTERACT_4"/>
    <property type="match status" value="1"/>
</dbReference>
<dbReference type="GO" id="GO:0043565">
    <property type="term" value="F:sequence-specific DNA binding"/>
    <property type="evidence" value="ECO:0007669"/>
    <property type="project" value="InterPro"/>
</dbReference>
<feature type="domain" description="Sigma-54 factor interaction" evidence="6">
    <location>
        <begin position="145"/>
        <end position="374"/>
    </location>
</feature>
<protein>
    <submittedName>
        <fullName evidence="8">DNA-binding transcriptional response regulator, NtrC family, contains REC, AAA-type ATPase, and a Fis-type DNA-binding domains</fullName>
    </submittedName>
</protein>
<dbReference type="Gene3D" id="1.10.10.60">
    <property type="entry name" value="Homeodomain-like"/>
    <property type="match status" value="1"/>
</dbReference>
<feature type="modified residue" description="4-aspartylphosphate" evidence="5">
    <location>
        <position position="53"/>
    </location>
</feature>
<dbReference type="PROSITE" id="PS00675">
    <property type="entry name" value="SIGMA54_INTERACT_1"/>
    <property type="match status" value="1"/>
</dbReference>
<dbReference type="Pfam" id="PF00072">
    <property type="entry name" value="Response_reg"/>
    <property type="match status" value="1"/>
</dbReference>
<keyword evidence="1" id="KW-0547">Nucleotide-binding</keyword>
<gene>
    <name evidence="8" type="ORF">SAMN04488516_10466</name>
</gene>
<dbReference type="EMBL" id="FNIN01000004">
    <property type="protein sequence ID" value="SDN66305.1"/>
    <property type="molecule type" value="Genomic_DNA"/>
</dbReference>
<dbReference type="InterPro" id="IPR058031">
    <property type="entry name" value="AAA_lid_NorR"/>
</dbReference>
<dbReference type="PANTHER" id="PTHR32071:SF113">
    <property type="entry name" value="ALGINATE BIOSYNTHESIS TRANSCRIPTIONAL REGULATORY PROTEIN ALGB"/>
    <property type="match status" value="1"/>
</dbReference>
<keyword evidence="5" id="KW-0597">Phosphoprotein</keyword>
<dbReference type="Pfam" id="PF25601">
    <property type="entry name" value="AAA_lid_14"/>
    <property type="match status" value="1"/>
</dbReference>
<evidence type="ECO:0000256" key="4">
    <source>
        <dbReference type="ARBA" id="ARBA00023163"/>
    </source>
</evidence>
<dbReference type="FunFam" id="3.40.50.300:FF:000006">
    <property type="entry name" value="DNA-binding transcriptional regulator NtrC"/>
    <property type="match status" value="1"/>
</dbReference>
<dbReference type="AlphaFoldDB" id="A0A1H0D864"/>
<evidence type="ECO:0000313" key="8">
    <source>
        <dbReference type="EMBL" id="SDN66305.1"/>
    </source>
</evidence>
<dbReference type="InterPro" id="IPR001789">
    <property type="entry name" value="Sig_transdc_resp-reg_receiver"/>
</dbReference>
<evidence type="ECO:0000256" key="5">
    <source>
        <dbReference type="PROSITE-ProRule" id="PRU00169"/>
    </source>
</evidence>
<dbReference type="RefSeq" id="WP_092064778.1">
    <property type="nucleotide sequence ID" value="NZ_FNIN01000004.1"/>
</dbReference>
<dbReference type="Proteomes" id="UP000199602">
    <property type="component" value="Unassembled WGS sequence"/>
</dbReference>
<sequence>MQVKVLLIEDELSQREILQGYLKEKNFTVLEAASGREGLDLALEVRPDLILLDYKLPDMDGLEVLIQLKKSLPLTPVIIITAFGSVEMAVSALKQGAYHYLTKPIKLQELLFLMQRALKEKRLEEQVAQLKSKLGEIDSCIFDDIIAESVQMKSLFALVKKVAATDATVLILGESGTGKEVVANLVYKLSERKQNSFVKINCAAIPLGLLESELFGHERGAFTGATKTKQGLFETANRGTIFLDEIGDMPLELQAKLLRVLQDGTFTRVGGTKEIKVDVRVIAATNKDLERLVKEGKFREDLFWRLNVFTLRISPLRERKEDILPLAQHFCQKFAKKYQKKIKGISKKASEMLFVYPFWGNVRELENIIERAVIVTENELLSPEDFPEYVSKSFSQTNELFTLPLPKAIEKLEYLRIKEALEESKGVKTKAAKLLGISERTLRYKLEKFNQSIF</sequence>
<dbReference type="Gene3D" id="1.10.8.60">
    <property type="match status" value="1"/>
</dbReference>
<dbReference type="GO" id="GO:0006355">
    <property type="term" value="P:regulation of DNA-templated transcription"/>
    <property type="evidence" value="ECO:0007669"/>
    <property type="project" value="InterPro"/>
</dbReference>
<evidence type="ECO:0000259" key="7">
    <source>
        <dbReference type="PROSITE" id="PS50110"/>
    </source>
</evidence>
<keyword evidence="9" id="KW-1185">Reference proteome</keyword>
<dbReference type="CDD" id="cd00009">
    <property type="entry name" value="AAA"/>
    <property type="match status" value="1"/>
</dbReference>
<dbReference type="PRINTS" id="PR01590">
    <property type="entry name" value="HTHFIS"/>
</dbReference>
<dbReference type="GO" id="GO:0005524">
    <property type="term" value="F:ATP binding"/>
    <property type="evidence" value="ECO:0007669"/>
    <property type="project" value="UniProtKB-KW"/>
</dbReference>
<dbReference type="SUPFAM" id="SSF52540">
    <property type="entry name" value="P-loop containing nucleoside triphosphate hydrolases"/>
    <property type="match status" value="1"/>
</dbReference>
<evidence type="ECO:0000256" key="2">
    <source>
        <dbReference type="ARBA" id="ARBA00022840"/>
    </source>
</evidence>
<keyword evidence="3" id="KW-0805">Transcription regulation</keyword>
<dbReference type="OrthoDB" id="9763792at2"/>
<accession>A0A1H0D864</accession>
<name>A0A1H0D864_9BACT</name>
<organism evidence="8 9">
    <name type="scientific">Desulfonauticus submarinus</name>
    <dbReference type="NCBI Taxonomy" id="206665"/>
    <lineage>
        <taxon>Bacteria</taxon>
        <taxon>Pseudomonadati</taxon>
        <taxon>Thermodesulfobacteriota</taxon>
        <taxon>Desulfovibrionia</taxon>
        <taxon>Desulfovibrionales</taxon>
        <taxon>Desulfonauticaceae</taxon>
        <taxon>Desulfonauticus</taxon>
    </lineage>
</organism>
<proteinExistence type="predicted"/>
<dbReference type="PROSITE" id="PS50110">
    <property type="entry name" value="RESPONSE_REGULATORY"/>
    <property type="match status" value="1"/>
</dbReference>
<dbReference type="InterPro" id="IPR011006">
    <property type="entry name" value="CheY-like_superfamily"/>
</dbReference>
<dbReference type="PANTHER" id="PTHR32071">
    <property type="entry name" value="TRANSCRIPTIONAL REGULATORY PROTEIN"/>
    <property type="match status" value="1"/>
</dbReference>
<dbReference type="Pfam" id="PF00158">
    <property type="entry name" value="Sigma54_activat"/>
    <property type="match status" value="1"/>
</dbReference>
<dbReference type="InterPro" id="IPR027417">
    <property type="entry name" value="P-loop_NTPase"/>
</dbReference>
<dbReference type="Gene3D" id="3.40.50.300">
    <property type="entry name" value="P-loop containing nucleotide triphosphate hydrolases"/>
    <property type="match status" value="1"/>
</dbReference>